<evidence type="ECO:0000313" key="7">
    <source>
        <dbReference type="EMBL" id="GAJ07796.1"/>
    </source>
</evidence>
<evidence type="ECO:0000256" key="4">
    <source>
        <dbReference type="ARBA" id="ARBA00022857"/>
    </source>
</evidence>
<evidence type="ECO:0000256" key="2">
    <source>
        <dbReference type="ARBA" id="ARBA00022630"/>
    </source>
</evidence>
<organism evidence="7">
    <name type="scientific">marine sediment metagenome</name>
    <dbReference type="NCBI Taxonomy" id="412755"/>
    <lineage>
        <taxon>unclassified sequences</taxon>
        <taxon>metagenomes</taxon>
        <taxon>ecological metagenomes</taxon>
    </lineage>
</organism>
<dbReference type="InterPro" id="IPR013785">
    <property type="entry name" value="Aldolase_TIM"/>
</dbReference>
<dbReference type="GO" id="GO:0010181">
    <property type="term" value="F:FMN binding"/>
    <property type="evidence" value="ECO:0007669"/>
    <property type="project" value="InterPro"/>
</dbReference>
<dbReference type="PANTHER" id="PTHR43303">
    <property type="entry name" value="NADPH DEHYDROGENASE C23G7.10C-RELATED"/>
    <property type="match status" value="1"/>
</dbReference>
<comment type="caution">
    <text evidence="7">The sequence shown here is derived from an EMBL/GenBank/DDBJ whole genome shotgun (WGS) entry which is preliminary data.</text>
</comment>
<keyword evidence="3" id="KW-0288">FMN</keyword>
<accession>X1V6B7</accession>
<feature type="non-terminal residue" evidence="7">
    <location>
        <position position="1"/>
    </location>
</feature>
<evidence type="ECO:0000256" key="1">
    <source>
        <dbReference type="ARBA" id="ARBA00001917"/>
    </source>
</evidence>
<dbReference type="InterPro" id="IPR044152">
    <property type="entry name" value="YqjM-like"/>
</dbReference>
<protein>
    <recommendedName>
        <fullName evidence="6">NADH:flavin oxidoreductase/NADH oxidase N-terminal domain-containing protein</fullName>
    </recommendedName>
</protein>
<dbReference type="AlphaFoldDB" id="X1V6B7"/>
<keyword evidence="4" id="KW-0521">NADP</keyword>
<keyword evidence="2" id="KW-0285">Flavoprotein</keyword>
<sequence>LTNRRKDKYGGSLENRIRFPLEVVNRVKRRVRGKLFLYRLGSDDLNPIGTSIEDSMTFARRLVDVGVDIIDVSGGICGSRPTTLQGIQGFFIPQAQKIKAVVNVPVIGVGGIINPQYANQLIRDEQVDLVAIGRELLKDPEWAQKALDTLSKSVCSSYKTYRKSVK</sequence>
<dbReference type="GO" id="GO:0050661">
    <property type="term" value="F:NADP binding"/>
    <property type="evidence" value="ECO:0007669"/>
    <property type="project" value="InterPro"/>
</dbReference>
<dbReference type="GO" id="GO:0003959">
    <property type="term" value="F:NADPH dehydrogenase activity"/>
    <property type="evidence" value="ECO:0007669"/>
    <property type="project" value="InterPro"/>
</dbReference>
<dbReference type="Gene3D" id="3.20.20.70">
    <property type="entry name" value="Aldolase class I"/>
    <property type="match status" value="1"/>
</dbReference>
<proteinExistence type="predicted"/>
<reference evidence="7" key="1">
    <citation type="journal article" date="2014" name="Front. Microbiol.">
        <title>High frequency of phylogenetically diverse reductive dehalogenase-homologous genes in deep subseafloor sedimentary metagenomes.</title>
        <authorList>
            <person name="Kawai M."/>
            <person name="Futagami T."/>
            <person name="Toyoda A."/>
            <person name="Takaki Y."/>
            <person name="Nishi S."/>
            <person name="Hori S."/>
            <person name="Arai W."/>
            <person name="Tsubouchi T."/>
            <person name="Morono Y."/>
            <person name="Uchiyama I."/>
            <person name="Ito T."/>
            <person name="Fujiyama A."/>
            <person name="Inagaki F."/>
            <person name="Takami H."/>
        </authorList>
    </citation>
    <scope>NUCLEOTIDE SEQUENCE</scope>
    <source>
        <strain evidence="7">Expedition CK06-06</strain>
    </source>
</reference>
<keyword evidence="5" id="KW-0560">Oxidoreductase</keyword>
<dbReference type="InterPro" id="IPR001155">
    <property type="entry name" value="OxRdtase_FMN_N"/>
</dbReference>
<dbReference type="EMBL" id="BARW01034566">
    <property type="protein sequence ID" value="GAJ07796.1"/>
    <property type="molecule type" value="Genomic_DNA"/>
</dbReference>
<feature type="domain" description="NADH:flavin oxidoreductase/NADH oxidase N-terminal" evidence="6">
    <location>
        <begin position="2"/>
        <end position="150"/>
    </location>
</feature>
<evidence type="ECO:0000256" key="5">
    <source>
        <dbReference type="ARBA" id="ARBA00023002"/>
    </source>
</evidence>
<name>X1V6B7_9ZZZZ</name>
<evidence type="ECO:0000259" key="6">
    <source>
        <dbReference type="Pfam" id="PF00724"/>
    </source>
</evidence>
<comment type="cofactor">
    <cofactor evidence="1">
        <name>FMN</name>
        <dbReference type="ChEBI" id="CHEBI:58210"/>
    </cofactor>
</comment>
<dbReference type="SUPFAM" id="SSF51395">
    <property type="entry name" value="FMN-linked oxidoreductases"/>
    <property type="match status" value="1"/>
</dbReference>
<dbReference type="Pfam" id="PF00724">
    <property type="entry name" value="Oxidored_FMN"/>
    <property type="match status" value="1"/>
</dbReference>
<dbReference type="PANTHER" id="PTHR43303:SF4">
    <property type="entry name" value="NADPH DEHYDROGENASE C23G7.10C-RELATED"/>
    <property type="match status" value="1"/>
</dbReference>
<evidence type="ECO:0000256" key="3">
    <source>
        <dbReference type="ARBA" id="ARBA00022643"/>
    </source>
</evidence>
<gene>
    <name evidence="7" type="ORF">S12H4_54144</name>
</gene>